<evidence type="ECO:0000313" key="3">
    <source>
        <dbReference type="EMBL" id="TMU54576.1"/>
    </source>
</evidence>
<reference evidence="3 4" key="1">
    <citation type="submission" date="2019-05" db="EMBL/GenBank/DDBJ databases">
        <title>Flagellimonas sp. AsT0115, sp. nov., isolated from a marine red algae, Asparagopsis taxiformis.</title>
        <authorList>
            <person name="Kim J."/>
            <person name="Jeong S.E."/>
            <person name="Jeon C.O."/>
        </authorList>
    </citation>
    <scope>NUCLEOTIDE SEQUENCE [LARGE SCALE GENOMIC DNA]</scope>
    <source>
        <strain evidence="3 4">AsT0115</strain>
    </source>
</reference>
<dbReference type="PROSITE" id="PS50943">
    <property type="entry name" value="HTH_CROC1"/>
    <property type="match status" value="1"/>
</dbReference>
<dbReference type="Pfam" id="PF01381">
    <property type="entry name" value="HTH_3"/>
    <property type="match status" value="1"/>
</dbReference>
<dbReference type="RefSeq" id="WP_138835885.1">
    <property type="nucleotide sequence ID" value="NZ_VCNI01000002.1"/>
</dbReference>
<name>A0ABY2WJ90_9FLAO</name>
<evidence type="ECO:0000256" key="1">
    <source>
        <dbReference type="ARBA" id="ARBA00023125"/>
    </source>
</evidence>
<dbReference type="SMART" id="SM00530">
    <property type="entry name" value="HTH_XRE"/>
    <property type="match status" value="1"/>
</dbReference>
<feature type="domain" description="HTH cro/C1-type" evidence="2">
    <location>
        <begin position="6"/>
        <end position="60"/>
    </location>
</feature>
<gene>
    <name evidence="3" type="ORF">FGG15_10200</name>
</gene>
<accession>A0ABY2WJ90</accession>
<evidence type="ECO:0000259" key="2">
    <source>
        <dbReference type="PROSITE" id="PS50943"/>
    </source>
</evidence>
<sequence>MIKNRLKKLRLANNLTQTTLGKISGISLAQIGRYEKGLSKPSARTLAKLAKALDVDSNYFTDENKFLDKTSIEKHFGKLKLVIKTDEDLKILIALIEVLYHKNFDKSAH</sequence>
<dbReference type="Proteomes" id="UP000751614">
    <property type="component" value="Unassembled WGS sequence"/>
</dbReference>
<organism evidence="3 4">
    <name type="scientific">Flagellimonas algicola</name>
    <dbReference type="NCBI Taxonomy" id="2583815"/>
    <lineage>
        <taxon>Bacteria</taxon>
        <taxon>Pseudomonadati</taxon>
        <taxon>Bacteroidota</taxon>
        <taxon>Flavobacteriia</taxon>
        <taxon>Flavobacteriales</taxon>
        <taxon>Flavobacteriaceae</taxon>
        <taxon>Flagellimonas</taxon>
    </lineage>
</organism>
<dbReference type="SUPFAM" id="SSF47413">
    <property type="entry name" value="lambda repressor-like DNA-binding domains"/>
    <property type="match status" value="1"/>
</dbReference>
<dbReference type="InterPro" id="IPR001387">
    <property type="entry name" value="Cro/C1-type_HTH"/>
</dbReference>
<protein>
    <submittedName>
        <fullName evidence="3">Helix-turn-helix transcriptional regulator</fullName>
    </submittedName>
</protein>
<comment type="caution">
    <text evidence="3">The sequence shown here is derived from an EMBL/GenBank/DDBJ whole genome shotgun (WGS) entry which is preliminary data.</text>
</comment>
<dbReference type="EMBL" id="VCNI01000002">
    <property type="protein sequence ID" value="TMU54576.1"/>
    <property type="molecule type" value="Genomic_DNA"/>
</dbReference>
<dbReference type="CDD" id="cd00093">
    <property type="entry name" value="HTH_XRE"/>
    <property type="match status" value="1"/>
</dbReference>
<dbReference type="PANTHER" id="PTHR46558:SF11">
    <property type="entry name" value="HTH-TYPE TRANSCRIPTIONAL REGULATOR XRE"/>
    <property type="match status" value="1"/>
</dbReference>
<keyword evidence="4" id="KW-1185">Reference proteome</keyword>
<evidence type="ECO:0000313" key="4">
    <source>
        <dbReference type="Proteomes" id="UP000751614"/>
    </source>
</evidence>
<proteinExistence type="predicted"/>
<dbReference type="Gene3D" id="1.10.260.40">
    <property type="entry name" value="lambda repressor-like DNA-binding domains"/>
    <property type="match status" value="1"/>
</dbReference>
<dbReference type="PANTHER" id="PTHR46558">
    <property type="entry name" value="TRACRIPTIONAL REGULATORY PROTEIN-RELATED-RELATED"/>
    <property type="match status" value="1"/>
</dbReference>
<dbReference type="InterPro" id="IPR010982">
    <property type="entry name" value="Lambda_DNA-bd_dom_sf"/>
</dbReference>
<keyword evidence="1" id="KW-0238">DNA-binding</keyword>